<protein>
    <submittedName>
        <fullName evidence="1">Uncharacterized protein</fullName>
    </submittedName>
</protein>
<accession>A0A521FCG2</accession>
<keyword evidence="2" id="KW-1185">Reference proteome</keyword>
<evidence type="ECO:0000313" key="2">
    <source>
        <dbReference type="Proteomes" id="UP000319040"/>
    </source>
</evidence>
<sequence>MKGKKVFGNNDKNKKGNINLNHLPDYGFVLRIRKKQDLNQQYAYHRMAWLLKPLHKSIRLLLYISFHKTLILIITTTKILYSLCNRVAKLLFAI</sequence>
<dbReference type="AlphaFoldDB" id="A0A521FCG2"/>
<gene>
    <name evidence="1" type="ORF">SAMN06265379_1219</name>
</gene>
<reference evidence="1 2" key="1">
    <citation type="submission" date="2017-05" db="EMBL/GenBank/DDBJ databases">
        <authorList>
            <person name="Varghese N."/>
            <person name="Submissions S."/>
        </authorList>
    </citation>
    <scope>NUCLEOTIDE SEQUENCE [LARGE SCALE GENOMIC DNA]</scope>
    <source>
        <strain evidence="1 2">DSM 27040</strain>
    </source>
</reference>
<dbReference type="EMBL" id="FXTB01000021">
    <property type="protein sequence ID" value="SMO93887.1"/>
    <property type="molecule type" value="Genomic_DNA"/>
</dbReference>
<evidence type="ECO:0000313" key="1">
    <source>
        <dbReference type="EMBL" id="SMO93887.1"/>
    </source>
</evidence>
<name>A0A521FCG2_SACCC</name>
<proteinExistence type="predicted"/>
<dbReference type="Proteomes" id="UP000319040">
    <property type="component" value="Unassembled WGS sequence"/>
</dbReference>
<organism evidence="1 2">
    <name type="scientific">Saccharicrinis carchari</name>
    <dbReference type="NCBI Taxonomy" id="1168039"/>
    <lineage>
        <taxon>Bacteria</taxon>
        <taxon>Pseudomonadati</taxon>
        <taxon>Bacteroidota</taxon>
        <taxon>Bacteroidia</taxon>
        <taxon>Marinilabiliales</taxon>
        <taxon>Marinilabiliaceae</taxon>
        <taxon>Saccharicrinis</taxon>
    </lineage>
</organism>